<name>G7VGI2_9CREN</name>
<dbReference type="GeneID" id="11596166"/>
<keyword evidence="2" id="KW-1185">Reference proteome</keyword>
<accession>G7VGI2</accession>
<dbReference type="STRING" id="1104324.P186_1668"/>
<dbReference type="Pfam" id="PF05942">
    <property type="entry name" value="PaREP1"/>
    <property type="match status" value="1"/>
</dbReference>
<dbReference type="eggNOG" id="arCOG03722">
    <property type="taxonomic scope" value="Archaea"/>
</dbReference>
<protein>
    <submittedName>
        <fullName evidence="1">PaREP1</fullName>
    </submittedName>
</protein>
<proteinExistence type="predicted"/>
<organism evidence="1 2">
    <name type="scientific">Pyrobaculum ferrireducens</name>
    <dbReference type="NCBI Taxonomy" id="1104324"/>
    <lineage>
        <taxon>Archaea</taxon>
        <taxon>Thermoproteota</taxon>
        <taxon>Thermoprotei</taxon>
        <taxon>Thermoproteales</taxon>
        <taxon>Thermoproteaceae</taxon>
        <taxon>Pyrobaculum</taxon>
    </lineage>
</organism>
<sequence length="160" mass="18322">MAALPPYIVKLLEERGVDPVAYVTELVLREVDPSDRERLYEESSEYFWTEGLSLVERGELRQGGEKIWNSVVQLVKAIAESRGWRHDSHRLVWVALRKIAEESGDREVIALFAQVEQLHVNFYEGHLSRVEVDVFIDAARKLREKLKALRVGHASGTKPS</sequence>
<dbReference type="OrthoDB" id="28537at2157"/>
<dbReference type="Gene3D" id="1.20.120.330">
    <property type="entry name" value="Nucleotidyltransferases domain 2"/>
    <property type="match status" value="1"/>
</dbReference>
<gene>
    <name evidence="1" type="ORF">P186_1668</name>
</gene>
<dbReference type="EMBL" id="CP003098">
    <property type="protein sequence ID" value="AET33082.1"/>
    <property type="molecule type" value="Genomic_DNA"/>
</dbReference>
<dbReference type="HOGENOM" id="CLU_115256_1_0_2"/>
<dbReference type="Proteomes" id="UP000005867">
    <property type="component" value="Chromosome"/>
</dbReference>
<dbReference type="InterPro" id="IPR010268">
    <property type="entry name" value="PaREP1"/>
</dbReference>
<dbReference type="PANTHER" id="PTHR34237">
    <property type="entry name" value="PAREP8-RELATED"/>
    <property type="match status" value="1"/>
</dbReference>
<reference evidence="1 2" key="1">
    <citation type="journal article" date="2012" name="J. Bacteriol.">
        <title>Complete genome sequence of strain 1860, a crenarchaeon of the genus pyrobaculum able to grow with various electron acceptors.</title>
        <authorList>
            <person name="Mardanov A.V."/>
            <person name="Gumerov V.M."/>
            <person name="Slobodkina G.B."/>
            <person name="Beletsky A.V."/>
            <person name="Bonch-Osmolovskaya E.A."/>
            <person name="Ravin N.V."/>
            <person name="Skryabin K.G."/>
        </authorList>
    </citation>
    <scope>NUCLEOTIDE SEQUENCE [LARGE SCALE GENOMIC DNA]</scope>
    <source>
        <strain evidence="1 2">1860</strain>
    </source>
</reference>
<dbReference type="RefSeq" id="WP_014288908.1">
    <property type="nucleotide sequence ID" value="NC_016645.1"/>
</dbReference>
<dbReference type="KEGG" id="pyr:P186_1668"/>
<dbReference type="PANTHER" id="PTHR34237:SF1">
    <property type="entry name" value="PAREP8"/>
    <property type="match status" value="1"/>
</dbReference>
<dbReference type="BioCyc" id="PSP1104324:GJSN-1637-MONOMER"/>
<evidence type="ECO:0000313" key="1">
    <source>
        <dbReference type="EMBL" id="AET33082.1"/>
    </source>
</evidence>
<evidence type="ECO:0000313" key="2">
    <source>
        <dbReference type="Proteomes" id="UP000005867"/>
    </source>
</evidence>
<dbReference type="AlphaFoldDB" id="G7VGI2"/>